<dbReference type="Gene3D" id="3.40.50.300">
    <property type="entry name" value="P-loop containing nucleotide triphosphate hydrolases"/>
    <property type="match status" value="1"/>
</dbReference>
<feature type="domain" description="AAA+ ATPase" evidence="1">
    <location>
        <begin position="43"/>
        <end position="204"/>
    </location>
</feature>
<dbReference type="InterPro" id="IPR027417">
    <property type="entry name" value="P-loop_NTPase"/>
</dbReference>
<dbReference type="KEGG" id="maer:DAI18_06865"/>
<sequence length="324" mass="36342">MSTAIAHINQIKRLENARIYYPAFQRAMDKLARAHQLSLEGAAPRNLLLLGPSGAGKSTTLETYRRQHPSEELAENRRIPVLYVRVPAAPTMRSFAEEILIAIGEPMYSSGTTTEKTARIVRLLKACQVEMVMIDEFHHFLDRGKRASATDVSEWMKVLIDTLRIPVVLAGLPQSEELLRINEQLRRRFAAHCLLAPLELEQGDGQSEFADVVFSLDPLTGENGTSGLATSELLPRLHYATNGLIGYLSRLLVTATEIRLAGNYRQIEPWMLEQAFTEAIWSGGTGKLNPFNPAFVFRRLNKRGEPFEPTVFNSPRHRPKPASQ</sequence>
<dbReference type="InterPro" id="IPR003593">
    <property type="entry name" value="AAA+_ATPase"/>
</dbReference>
<dbReference type="OrthoDB" id="8581376at2"/>
<gene>
    <name evidence="2" type="ORF">DAI18_06865</name>
</gene>
<accession>A0A2S0P8Q7</accession>
<dbReference type="InterPro" id="IPR052026">
    <property type="entry name" value="ExeA_AAA_ATPase_DNA-bind"/>
</dbReference>
<dbReference type="STRING" id="1122240.GCA_000620105_03489"/>
<dbReference type="AlphaFoldDB" id="A0A2S0P8Q7"/>
<dbReference type="InterPro" id="IPR008868">
    <property type="entry name" value="TniB"/>
</dbReference>
<organism evidence="2 3">
    <name type="scientific">Microvirgula aerodenitrificans</name>
    <dbReference type="NCBI Taxonomy" id="57480"/>
    <lineage>
        <taxon>Bacteria</taxon>
        <taxon>Pseudomonadati</taxon>
        <taxon>Pseudomonadota</taxon>
        <taxon>Betaproteobacteria</taxon>
        <taxon>Neisseriales</taxon>
        <taxon>Aquaspirillaceae</taxon>
        <taxon>Microvirgula</taxon>
    </lineage>
</organism>
<dbReference type="Proteomes" id="UP000244173">
    <property type="component" value="Chromosome"/>
</dbReference>
<dbReference type="RefSeq" id="WP_036387027.1">
    <property type="nucleotide sequence ID" value="NZ_CP028519.1"/>
</dbReference>
<proteinExistence type="predicted"/>
<keyword evidence="3" id="KW-1185">Reference proteome</keyword>
<evidence type="ECO:0000313" key="3">
    <source>
        <dbReference type="Proteomes" id="UP000244173"/>
    </source>
</evidence>
<name>A0A2S0P8Q7_9NEIS</name>
<dbReference type="SMART" id="SM00382">
    <property type="entry name" value="AAA"/>
    <property type="match status" value="1"/>
</dbReference>
<reference evidence="2 3" key="1">
    <citation type="submission" date="2018-04" db="EMBL/GenBank/DDBJ databases">
        <title>Denitrifier Microvirgula.</title>
        <authorList>
            <person name="Anderson E."/>
            <person name="Jang J."/>
            <person name="Ishii S."/>
        </authorList>
    </citation>
    <scope>NUCLEOTIDE SEQUENCE [LARGE SCALE GENOMIC DNA]</scope>
    <source>
        <strain evidence="2 3">BE2.4</strain>
    </source>
</reference>
<dbReference type="Pfam" id="PF05621">
    <property type="entry name" value="TniB"/>
    <property type="match status" value="1"/>
</dbReference>
<evidence type="ECO:0000313" key="2">
    <source>
        <dbReference type="EMBL" id="AVY93794.1"/>
    </source>
</evidence>
<dbReference type="PANTHER" id="PTHR35894:SF1">
    <property type="entry name" value="PHOSPHORIBULOKINASE _ URIDINE KINASE FAMILY"/>
    <property type="match status" value="1"/>
</dbReference>
<protein>
    <submittedName>
        <fullName evidence="2">Transposase</fullName>
    </submittedName>
</protein>
<dbReference type="SUPFAM" id="SSF52540">
    <property type="entry name" value="P-loop containing nucleoside triphosphate hydrolases"/>
    <property type="match status" value="1"/>
</dbReference>
<dbReference type="EMBL" id="CP028519">
    <property type="protein sequence ID" value="AVY93794.1"/>
    <property type="molecule type" value="Genomic_DNA"/>
</dbReference>
<evidence type="ECO:0000259" key="1">
    <source>
        <dbReference type="SMART" id="SM00382"/>
    </source>
</evidence>
<dbReference type="PANTHER" id="PTHR35894">
    <property type="entry name" value="GENERAL SECRETION PATHWAY PROTEIN A-RELATED"/>
    <property type="match status" value="1"/>
</dbReference>